<accession>A0ABP4HLM7</accession>
<evidence type="ECO:0000313" key="2">
    <source>
        <dbReference type="Proteomes" id="UP001500037"/>
    </source>
</evidence>
<dbReference type="Pfam" id="PF05721">
    <property type="entry name" value="PhyH"/>
    <property type="match status" value="1"/>
</dbReference>
<reference evidence="2" key="1">
    <citation type="journal article" date="2019" name="Int. J. Syst. Evol. Microbiol.">
        <title>The Global Catalogue of Microorganisms (GCM) 10K type strain sequencing project: providing services to taxonomists for standard genome sequencing and annotation.</title>
        <authorList>
            <consortium name="The Broad Institute Genomics Platform"/>
            <consortium name="The Broad Institute Genome Sequencing Center for Infectious Disease"/>
            <person name="Wu L."/>
            <person name="Ma J."/>
        </authorList>
    </citation>
    <scope>NUCLEOTIDE SEQUENCE [LARGE SCALE GENOMIC DNA]</scope>
    <source>
        <strain evidence="2">JCM 13004</strain>
    </source>
</reference>
<dbReference type="RefSeq" id="WP_344445997.1">
    <property type="nucleotide sequence ID" value="NZ_BAAALF010000203.1"/>
</dbReference>
<dbReference type="InterPro" id="IPR008775">
    <property type="entry name" value="Phytyl_CoA_dOase-like"/>
</dbReference>
<dbReference type="PANTHER" id="PTHR20883:SF48">
    <property type="entry name" value="ECTOINE DIOXYGENASE"/>
    <property type="match status" value="1"/>
</dbReference>
<gene>
    <name evidence="1" type="ORF">GCM10009665_67670</name>
</gene>
<sequence length="254" mass="28205">MLNQEQMDEFAERGFLVVPQVVGRDLLAAASGAIDRLIERDPPGPEVRGPHFYFPETARVPEFGALLTDSAAFALAESLTAPGTLEHPWQTQVALNIPPHPQRPGMHHIDGALYEPDGRPGTFTMLVGVLMSDQLERDGGNLWVWPGTHLTHARYFRDNGPEAFFTAAGYPPIALPEPEQVTGRAGDLLLAHYLLGHNIGDNVSPAVRRAVYFRVKRTGHDPRWRAFLQDPWLDYDRVRERTAPTAPTAPAERP</sequence>
<dbReference type="Proteomes" id="UP001500037">
    <property type="component" value="Unassembled WGS sequence"/>
</dbReference>
<dbReference type="Gene3D" id="2.60.120.620">
    <property type="entry name" value="q2cbj1_9rhob like domain"/>
    <property type="match status" value="1"/>
</dbReference>
<name>A0ABP4HLM7_9ACTN</name>
<proteinExistence type="predicted"/>
<dbReference type="SUPFAM" id="SSF51197">
    <property type="entry name" value="Clavaminate synthase-like"/>
    <property type="match status" value="1"/>
</dbReference>
<evidence type="ECO:0008006" key="3">
    <source>
        <dbReference type="Google" id="ProtNLM"/>
    </source>
</evidence>
<protein>
    <recommendedName>
        <fullName evidence="3">Phytanoyl-CoA dioxygenase PhyH</fullName>
    </recommendedName>
</protein>
<keyword evidence="2" id="KW-1185">Reference proteome</keyword>
<dbReference type="PANTHER" id="PTHR20883">
    <property type="entry name" value="PHYTANOYL-COA DIOXYGENASE DOMAIN CONTAINING 1"/>
    <property type="match status" value="1"/>
</dbReference>
<dbReference type="EMBL" id="BAAALF010000203">
    <property type="protein sequence ID" value="GAA1269695.1"/>
    <property type="molecule type" value="Genomic_DNA"/>
</dbReference>
<organism evidence="1 2">
    <name type="scientific">Kitasatospora nipponensis</name>
    <dbReference type="NCBI Taxonomy" id="258049"/>
    <lineage>
        <taxon>Bacteria</taxon>
        <taxon>Bacillati</taxon>
        <taxon>Actinomycetota</taxon>
        <taxon>Actinomycetes</taxon>
        <taxon>Kitasatosporales</taxon>
        <taxon>Streptomycetaceae</taxon>
        <taxon>Kitasatospora</taxon>
    </lineage>
</organism>
<comment type="caution">
    <text evidence="1">The sequence shown here is derived from an EMBL/GenBank/DDBJ whole genome shotgun (WGS) entry which is preliminary data.</text>
</comment>
<evidence type="ECO:0000313" key="1">
    <source>
        <dbReference type="EMBL" id="GAA1269695.1"/>
    </source>
</evidence>